<feature type="domain" description="Fibronectin type-III" evidence="2">
    <location>
        <begin position="1"/>
        <end position="63"/>
    </location>
</feature>
<dbReference type="PANTHER" id="PTHR44170:SF6">
    <property type="entry name" value="CONTACTIN"/>
    <property type="match status" value="1"/>
</dbReference>
<keyword evidence="4" id="KW-1185">Reference proteome</keyword>
<dbReference type="InterPro" id="IPR036116">
    <property type="entry name" value="FN3_sf"/>
</dbReference>
<dbReference type="AlphaFoldDB" id="A0A226DQ38"/>
<gene>
    <name evidence="3" type="ORF">Fcan01_18285</name>
</gene>
<dbReference type="GO" id="GO:0016020">
    <property type="term" value="C:membrane"/>
    <property type="evidence" value="ECO:0007669"/>
    <property type="project" value="UniProtKB-SubCell"/>
</dbReference>
<name>A0A226DQ38_FOLCA</name>
<comment type="caution">
    <text evidence="3">The sequence shown here is derived from an EMBL/GenBank/DDBJ whole genome shotgun (WGS) entry which is preliminary data.</text>
</comment>
<dbReference type="Proteomes" id="UP000198287">
    <property type="component" value="Unassembled WGS sequence"/>
</dbReference>
<dbReference type="STRING" id="158441.A0A226DQ38"/>
<dbReference type="SUPFAM" id="SSF49265">
    <property type="entry name" value="Fibronectin type III"/>
    <property type="match status" value="1"/>
</dbReference>
<dbReference type="PROSITE" id="PS50853">
    <property type="entry name" value="FN3"/>
    <property type="match status" value="1"/>
</dbReference>
<evidence type="ECO:0000313" key="4">
    <source>
        <dbReference type="Proteomes" id="UP000198287"/>
    </source>
</evidence>
<protein>
    <submittedName>
        <fullName evidence="3">Down syndrome cell adhesion molecule</fullName>
    </submittedName>
</protein>
<evidence type="ECO:0000313" key="3">
    <source>
        <dbReference type="EMBL" id="OXA46964.1"/>
    </source>
</evidence>
<keyword evidence="1" id="KW-1015">Disulfide bond</keyword>
<reference evidence="3 4" key="1">
    <citation type="submission" date="2015-12" db="EMBL/GenBank/DDBJ databases">
        <title>The genome of Folsomia candida.</title>
        <authorList>
            <person name="Faddeeva A."/>
            <person name="Derks M.F."/>
            <person name="Anvar Y."/>
            <person name="Smit S."/>
            <person name="Van Straalen N."/>
            <person name="Roelofs D."/>
        </authorList>
    </citation>
    <scope>NUCLEOTIDE SEQUENCE [LARGE SCALE GENOMIC DNA]</scope>
    <source>
        <strain evidence="3 4">VU population</strain>
        <tissue evidence="3">Whole body</tissue>
    </source>
</reference>
<dbReference type="InterPro" id="IPR013783">
    <property type="entry name" value="Ig-like_fold"/>
</dbReference>
<dbReference type="PANTHER" id="PTHR44170">
    <property type="entry name" value="PROTEIN SIDEKICK"/>
    <property type="match status" value="1"/>
</dbReference>
<proteinExistence type="predicted"/>
<dbReference type="Pfam" id="PF00041">
    <property type="entry name" value="fn3"/>
    <property type="match status" value="1"/>
</dbReference>
<dbReference type="InterPro" id="IPR003961">
    <property type="entry name" value="FN3_dom"/>
</dbReference>
<dbReference type="Gene3D" id="2.60.40.10">
    <property type="entry name" value="Immunoglobulins"/>
    <property type="match status" value="2"/>
</dbReference>
<accession>A0A226DQ38</accession>
<dbReference type="EMBL" id="LNIX01000014">
    <property type="protein sequence ID" value="OXA46964.1"/>
    <property type="molecule type" value="Genomic_DNA"/>
</dbReference>
<evidence type="ECO:0000259" key="2">
    <source>
        <dbReference type="PROSITE" id="PS50853"/>
    </source>
</evidence>
<organism evidence="3 4">
    <name type="scientific">Folsomia candida</name>
    <name type="common">Springtail</name>
    <dbReference type="NCBI Taxonomy" id="158441"/>
    <lineage>
        <taxon>Eukaryota</taxon>
        <taxon>Metazoa</taxon>
        <taxon>Ecdysozoa</taxon>
        <taxon>Arthropoda</taxon>
        <taxon>Hexapoda</taxon>
        <taxon>Collembola</taxon>
        <taxon>Entomobryomorpha</taxon>
        <taxon>Isotomoidea</taxon>
        <taxon>Isotomidae</taxon>
        <taxon>Proisotominae</taxon>
        <taxon>Folsomia</taxon>
    </lineage>
</organism>
<evidence type="ECO:0000256" key="1">
    <source>
        <dbReference type="ARBA" id="ARBA00023157"/>
    </source>
</evidence>
<dbReference type="OrthoDB" id="152385at2759"/>
<dbReference type="CDD" id="cd00063">
    <property type="entry name" value="FN3"/>
    <property type="match status" value="2"/>
</dbReference>
<dbReference type="GO" id="GO:0098609">
    <property type="term" value="P:cell-cell adhesion"/>
    <property type="evidence" value="ECO:0007669"/>
    <property type="project" value="TreeGrafter"/>
</dbReference>
<sequence length="210" mass="23232">MRSIDETWTEAEVEELAVPATQSTSLVEGLTPSSTYHLRVLAQNGVGCSPPSEVVQITTTEEAPEGPPIEIVAEADSSTRLRVRWAPPERALWHGQILGYYLGYRELSLVLADHPVLLSQEDGNAGVTMTGENGRSLLHSHLHGNLADLHGYHFKTVEVGQDFGGETTIDNLRKFTRYVKYSVSHFSKFPTCSNVPLQNPSRFFPLLLCE</sequence>